<proteinExistence type="predicted"/>
<protein>
    <submittedName>
        <fullName evidence="1">Lef-4 protein</fullName>
    </submittedName>
</protein>
<evidence type="ECO:0000313" key="1">
    <source>
        <dbReference type="EMBL" id="AAA46715.1"/>
    </source>
</evidence>
<gene>
    <name evidence="1" type="primary">lef-4</name>
</gene>
<sequence>MQKLRINRPLPRIPSNLSAHFFTDALSNASSPYTIFCSRSNFRGAILSINVVNGTNGDMFCASVNASMSAIMLHITFSCASSGASSSNSYSRRMRAKISSLPTCEFCSVSEASPFSNKVSSLDILFAIVESNRSMSLFEKYTCSNLISILSCW</sequence>
<name>Q65346_NPVAC</name>
<reference evidence="1" key="2">
    <citation type="journal article" date="1993" name="Virology">
        <title>Identification of genes encoding late expression factors located between 56.0 and 65.4 map units of the Autographa californica nuclear polyhedrosis virus genome.</title>
        <authorList>
            <person name="Passarelli A.L."/>
            <person name="Miller L.K."/>
        </authorList>
    </citation>
    <scope>NUCLEOTIDE SEQUENCE</scope>
    <source>
        <strain evidence="1">L-1</strain>
    </source>
</reference>
<accession>Q65346</accession>
<organism evidence="1">
    <name type="scientific">Autographa californica nuclear polyhedrosis virus</name>
    <name type="common">AcMNPV</name>
    <dbReference type="NCBI Taxonomy" id="46015"/>
    <lineage>
        <taxon>Viruses</taxon>
        <taxon>Viruses incertae sedis</taxon>
        <taxon>Naldaviricetes</taxon>
        <taxon>Lefavirales</taxon>
        <taxon>Baculoviridae</taxon>
        <taxon>Alphabaculovirus</taxon>
        <taxon>Alphabaculovirus aucalifornicae</taxon>
    </lineage>
</organism>
<organismHost>
    <name type="scientific">Lepidoptera</name>
    <name type="common">moths &amp; butterflies</name>
    <dbReference type="NCBI Taxonomy" id="7088"/>
</organismHost>
<reference evidence="1" key="1">
    <citation type="journal article" date="1989" name="J. Virol.">
        <title>Identification, sequence, and transcriptional mapping of the major capsid protein gene of the baculovirus Autographa californica nuclear polyhedrosis virus.</title>
        <authorList>
            <person name="Thiem S.M."/>
            <person name="Miller L.K."/>
        </authorList>
    </citation>
    <scope>NUCLEOTIDE SEQUENCE</scope>
    <source>
        <strain evidence="1">L-1</strain>
    </source>
</reference>
<dbReference type="EMBL" id="L20217">
    <property type="protein sequence ID" value="AAA46715.1"/>
    <property type="molecule type" value="Genomic_DNA"/>
</dbReference>